<evidence type="ECO:0000313" key="3">
    <source>
        <dbReference type="EMBL" id="KRY30980.1"/>
    </source>
</evidence>
<dbReference type="Proteomes" id="UP000054776">
    <property type="component" value="Unassembled WGS sequence"/>
</dbReference>
<dbReference type="PROSITE" id="PS50086">
    <property type="entry name" value="TBC_RABGAP"/>
    <property type="match status" value="1"/>
</dbReference>
<dbReference type="Gene3D" id="1.10.10.750">
    <property type="entry name" value="Ypt/Rab-GAP domain of gyp1p, domain 1"/>
    <property type="match status" value="1"/>
</dbReference>
<evidence type="ECO:0000256" key="1">
    <source>
        <dbReference type="ARBA" id="ARBA00022468"/>
    </source>
</evidence>
<dbReference type="KEGG" id="tsp:Tsp_00728"/>
<reference evidence="3 4" key="1">
    <citation type="submission" date="2015-01" db="EMBL/GenBank/DDBJ databases">
        <title>Evolution of Trichinella species and genotypes.</title>
        <authorList>
            <person name="Korhonen P.K."/>
            <person name="Edoardo P."/>
            <person name="Giuseppe L.R."/>
            <person name="Gasser R.B."/>
        </authorList>
    </citation>
    <scope>NUCLEOTIDE SEQUENCE [LARGE SCALE GENOMIC DNA]</scope>
    <source>
        <strain evidence="3">ISS3</strain>
    </source>
</reference>
<dbReference type="eggNOG" id="KOG2221">
    <property type="taxonomic scope" value="Eukaryota"/>
</dbReference>
<dbReference type="GO" id="GO:0031267">
    <property type="term" value="F:small GTPase binding"/>
    <property type="evidence" value="ECO:0007669"/>
    <property type="project" value="TreeGrafter"/>
</dbReference>
<dbReference type="FunFam" id="1.10.8.270:FF:000007">
    <property type="entry name" value="TBC1 domain family member 10A"/>
    <property type="match status" value="1"/>
</dbReference>
<dbReference type="InParanoid" id="E5SAF1"/>
<organism evidence="3 4">
    <name type="scientific">Trichinella spiralis</name>
    <name type="common">Trichina worm</name>
    <dbReference type="NCBI Taxonomy" id="6334"/>
    <lineage>
        <taxon>Eukaryota</taxon>
        <taxon>Metazoa</taxon>
        <taxon>Ecdysozoa</taxon>
        <taxon>Nematoda</taxon>
        <taxon>Enoplea</taxon>
        <taxon>Dorylaimia</taxon>
        <taxon>Trichinellida</taxon>
        <taxon>Trichinellidae</taxon>
        <taxon>Trichinella</taxon>
    </lineage>
</organism>
<dbReference type="AlphaFoldDB" id="E5SAF1"/>
<dbReference type="FunFam" id="1.10.10.750:FF:000001">
    <property type="entry name" value="TBC1 domain family member 10A"/>
    <property type="match status" value="1"/>
</dbReference>
<dbReference type="HOGENOM" id="CLU_005350_2_2_1"/>
<dbReference type="PANTHER" id="PTHR47219:SF4">
    <property type="entry name" value="TBC1 DOMAIN FAMILY MEMBER 10A"/>
    <property type="match status" value="1"/>
</dbReference>
<protein>
    <submittedName>
        <fullName evidence="3">TBC1 domain family member 10A</fullName>
    </submittedName>
</protein>
<evidence type="ECO:0000259" key="2">
    <source>
        <dbReference type="PROSITE" id="PS50086"/>
    </source>
</evidence>
<dbReference type="Gene3D" id="1.10.8.270">
    <property type="entry name" value="putative rabgap domain of human tbc1 domain family member 14 like domains"/>
    <property type="match status" value="1"/>
</dbReference>
<dbReference type="RefSeq" id="XP_003376524.1">
    <property type="nucleotide sequence ID" value="XM_003376476.1"/>
</dbReference>
<dbReference type="OMA" id="QICHKYL"/>
<dbReference type="GO" id="GO:0005096">
    <property type="term" value="F:GTPase activator activity"/>
    <property type="evidence" value="ECO:0007669"/>
    <property type="project" value="UniProtKB-KW"/>
</dbReference>
<dbReference type="GO" id="GO:0005886">
    <property type="term" value="C:plasma membrane"/>
    <property type="evidence" value="ECO:0007669"/>
    <property type="project" value="UniProtKB-ARBA"/>
</dbReference>
<keyword evidence="1" id="KW-0343">GTPase activation</keyword>
<dbReference type="PANTHER" id="PTHR47219">
    <property type="entry name" value="RAB GTPASE-ACTIVATING PROTEIN 1-LIKE"/>
    <property type="match status" value="1"/>
</dbReference>
<evidence type="ECO:0000313" key="4">
    <source>
        <dbReference type="Proteomes" id="UP000054776"/>
    </source>
</evidence>
<accession>E5SAF1</accession>
<dbReference type="OrthoDB" id="159449at2759"/>
<dbReference type="InterPro" id="IPR050302">
    <property type="entry name" value="Rab_GAP_TBC_domain"/>
</dbReference>
<name>E5SAF1_TRISP</name>
<feature type="domain" description="Rab-GAP TBC" evidence="2">
    <location>
        <begin position="168"/>
        <end position="361"/>
    </location>
</feature>
<dbReference type="InterPro" id="IPR035969">
    <property type="entry name" value="Rab-GAP_TBC_sf"/>
</dbReference>
<dbReference type="FunFam" id="1.10.472.80:FF:000008">
    <property type="entry name" value="TBC1 domain family member 10A"/>
    <property type="match status" value="1"/>
</dbReference>
<sequence length="443" mass="51977">MISQNTEGKLLAADEFTDTAESLAKLNIRSATPKITVEKINPDLSHSPNENSNFSHDEILNSLEEIDDQPSEGTSNSRLYEIDRHGFIHEKQLEGNDELKNVIARTLIIVLLFWWNSANIWLMQRMNPIVVPVEVLRKREKKWLDMFNSWPQFMEKQFDKIKQRCRKGIPPAVRATAWKYLCGAQHCMTNPNMMHLFDMLNRLPGDQKWNDDIKKDLSRQFPNHELFARNGFYKKTGQKDLYYLLKAWTVLHPEEGYCQGQAPVAATLLMQMPLKDAFYCFIQICEKYLPGYYSPGLEAIQLDGDILFALLKKHCYVGYKHLKNQHIDPVLYMVEWFMCIYCRTLPWSTVLRVWDMFFCEGVKVLFKVAIVLFRCALGSNQQLQRCPTMYETVERLRKLPPQIMQEEFLIQKVVALHLSDEELERVHCKVIKERKFKQKTKLA</sequence>
<dbReference type="STRING" id="6334.E5SAF1"/>
<proteinExistence type="predicted"/>
<dbReference type="SUPFAM" id="SSF47923">
    <property type="entry name" value="Ypt/Rab-GAP domain of gyp1p"/>
    <property type="match status" value="2"/>
</dbReference>
<dbReference type="EMBL" id="JYDH01000127">
    <property type="protein sequence ID" value="KRY30980.1"/>
    <property type="molecule type" value="Genomic_DNA"/>
</dbReference>
<dbReference type="InterPro" id="IPR000195">
    <property type="entry name" value="Rab-GAP-TBC_dom"/>
</dbReference>
<dbReference type="Pfam" id="PF00566">
    <property type="entry name" value="RabGAP-TBC"/>
    <property type="match status" value="1"/>
</dbReference>
<dbReference type="SMART" id="SM00164">
    <property type="entry name" value="TBC"/>
    <property type="match status" value="1"/>
</dbReference>
<dbReference type="Gene3D" id="1.10.472.80">
    <property type="entry name" value="Ypt/Rab-GAP domain of gyp1p, domain 3"/>
    <property type="match status" value="1"/>
</dbReference>
<gene>
    <name evidence="3" type="primary">TBC1D10B</name>
    <name evidence="3" type="ORF">T01_9045</name>
</gene>
<keyword evidence="4" id="KW-1185">Reference proteome</keyword>
<dbReference type="FunCoup" id="E5SAF1">
    <property type="interactions" value="1078"/>
</dbReference>
<comment type="caution">
    <text evidence="3">The sequence shown here is derived from an EMBL/GenBank/DDBJ whole genome shotgun (WGS) entry which is preliminary data.</text>
</comment>